<proteinExistence type="evidence at transcript level"/>
<feature type="chain" id="PRO_5018296765" evidence="6">
    <location>
        <begin position="18"/>
        <end position="1776"/>
    </location>
</feature>
<dbReference type="InterPro" id="IPR011030">
    <property type="entry name" value="Lipovitellin_superhlx_dom"/>
</dbReference>
<dbReference type="PANTHER" id="PTHR23345:SF15">
    <property type="entry name" value="VITELLOGENIN 1-RELATED"/>
    <property type="match status" value="1"/>
</dbReference>
<dbReference type="GO" id="GO:0045735">
    <property type="term" value="F:nutrient reservoir activity"/>
    <property type="evidence" value="ECO:0007669"/>
    <property type="project" value="UniProtKB-KW"/>
</dbReference>
<dbReference type="SMART" id="SM00638">
    <property type="entry name" value="LPD_N"/>
    <property type="match status" value="1"/>
</dbReference>
<dbReference type="Pfam" id="PF00094">
    <property type="entry name" value="VWD"/>
    <property type="match status" value="1"/>
</dbReference>
<dbReference type="SMART" id="SM00216">
    <property type="entry name" value="VWD"/>
    <property type="match status" value="1"/>
</dbReference>
<evidence type="ECO:0000313" key="9">
    <source>
        <dbReference type="EMBL" id="AYV89292.1"/>
    </source>
</evidence>
<dbReference type="InterPro" id="IPR001846">
    <property type="entry name" value="VWF_type-D"/>
</dbReference>
<feature type="domain" description="VWFD" evidence="8">
    <location>
        <begin position="1458"/>
        <end position="1652"/>
    </location>
</feature>
<dbReference type="Gene3D" id="2.30.230.10">
    <property type="entry name" value="Lipovitellin, beta-sheet shell regions, chain A"/>
    <property type="match status" value="1"/>
</dbReference>
<reference evidence="9" key="1">
    <citation type="submission" date="2018-09" db="EMBL/GenBank/DDBJ databases">
        <title>Identification of saliva proteins of spider mite Tetranychus evansi by transcriptome and LC-MS/MS approach.</title>
        <authorList>
            <person name="Huang H.-J."/>
            <person name="Cui J.-R."/>
            <person name="Hong X.-Y."/>
        </authorList>
    </citation>
    <scope>NUCLEOTIDE SEQUENCE</scope>
</reference>
<evidence type="ECO:0000256" key="6">
    <source>
        <dbReference type="SAM" id="SignalP"/>
    </source>
</evidence>
<dbReference type="PANTHER" id="PTHR23345">
    <property type="entry name" value="VITELLOGENIN-RELATED"/>
    <property type="match status" value="1"/>
</dbReference>
<evidence type="ECO:0000256" key="2">
    <source>
        <dbReference type="ARBA" id="ARBA00022761"/>
    </source>
</evidence>
<dbReference type="InterPro" id="IPR001747">
    <property type="entry name" value="Vitellogenin_N"/>
</dbReference>
<evidence type="ECO:0000256" key="1">
    <source>
        <dbReference type="ARBA" id="ARBA00022729"/>
    </source>
</evidence>
<evidence type="ECO:0000256" key="4">
    <source>
        <dbReference type="ARBA" id="ARBA00023180"/>
    </source>
</evidence>
<dbReference type="SUPFAM" id="SSF48431">
    <property type="entry name" value="Lipovitellin-phosvitin complex, superhelical domain"/>
    <property type="match status" value="1"/>
</dbReference>
<dbReference type="EMBL" id="MH979837">
    <property type="protein sequence ID" value="AYV89292.1"/>
    <property type="molecule type" value="mRNA"/>
</dbReference>
<evidence type="ECO:0000259" key="8">
    <source>
        <dbReference type="PROSITE" id="PS51233"/>
    </source>
</evidence>
<dbReference type="PROSITE" id="PS51211">
    <property type="entry name" value="VITELLOGENIN"/>
    <property type="match status" value="1"/>
</dbReference>
<dbReference type="Pfam" id="PF01347">
    <property type="entry name" value="Vitellogenin_N"/>
    <property type="match status" value="2"/>
</dbReference>
<dbReference type="SUPFAM" id="SSF56968">
    <property type="entry name" value="Lipovitellin-phosvitin complex, beta-sheet shell regions"/>
    <property type="match status" value="2"/>
</dbReference>
<name>A0A3G5APM0_9ACAR</name>
<feature type="signal peptide" evidence="6">
    <location>
        <begin position="1"/>
        <end position="17"/>
    </location>
</feature>
<dbReference type="PROSITE" id="PS51233">
    <property type="entry name" value="VWFD"/>
    <property type="match status" value="1"/>
</dbReference>
<dbReference type="Gene3D" id="2.20.80.10">
    <property type="entry name" value="Lipovitellin-phosvitin complex, chain A, domain 4"/>
    <property type="match status" value="1"/>
</dbReference>
<sequence length="1776" mass="202602">MKIFLGFLTLIVASACAVVIKPRPLNYMKNKIYIYEYTGNVLTGIPSSSSLYSGTQLKADVKISNTENEPYDLYTMKLDKVRFSSILDEVIDPAKANFDRPEILSIETRNSMKVQTLERTIQFHVNNETQHLEWIEVHKEDKPWSLNIKKAIIEMFLVDLAGKQLQMNPDHEHSLTRSSTDEVLNSFDVYEPTSKGECETMYQVINYSPTPDSTKDSEKFFWRVVKSRNYKNCTSSPKLVQHNWERKGCAEYCKKASILSQNKMLNHYSAEKFLCSCDDIEVEPIDQQSTSTTFVECLENPYIYKAESNGKVVFDNHGTRFITYTNQSLIWNRMGGSDIDPISVHDAIRIKNITFSLYPYLGSVGQEFSHEIPVYNLLVSQIPQSRLFDVTASLLNAVANTVMDRHVIEDRERNQRNVAGLMQKVVDGLAHLDSEYIMKLFKDYCTVSESDLHTNTLEAVRRQLFLDAVSHVGTQNVTAWLEQVISPTPDSNGLFPMEVRQVIENLPLNVYAPTISLIDLLKKKVYSAIESSDWDTLSVYVVAYGKLIAKACPNTEVLSESHNEIYVDESRRPSDDWLIPENEKCNAQQTNDYIENLAQKLVETESVRGRILIAQALAHTGKTLALERLEPYVTKGFNGSYIHEKVNISGYDVFRTSVIYSLHQMTPMAPSNKRIRSLVLPVFTNRNETYDIRLAAFTVFMAAGPKMYELDSVAVSLKNETNLQVISMVRSILEETANLTQPCHQPLAKAAREIVAALPQINIDGVYSRASYNEWYSTDKSTGFFANGQFVTSNITVIPKHGYLSLGSHWKSLSNSWLTVAFQQQGLETALRRLFRGVSAGHQVYDPKTVPQIWKEIHVVGRNESEFMLKLFVKTYEQTSLFTMDYETLENAYESFKLFLFKFKRNSRQDKADFHWVRFYSPSTYRNIVPSSIGLPILATKQNRQIVSLRFTKTDFDTKTSYVKPSGSLSFKITPKIYSSACFTLSAFNQRISKQYGAHSNKDFTLNVPLNLNFIWNGKEMSLRYAVAPVFNKTNFASSQTNIGFIAPSYIGIQGETTTKEIQSLVPIYNHPLMQLKSSVFGMNLNLGLSTERPWFFDLTKIPCDGTVAWLLEKYNEMNQFNNNINLTLVQNKDFPANGITGSFRFERGLAGNYTESFGHHVPIIRDNKAIRVAHELIESYPSKIVNPAFFVRLVDVSLATLDHPEPTEFNSTLTLVRAVDYHGYWYKFNSTLYNKNDDLWTRVPRRVFVAGKLERPVFPNDLAWNITNSQNLIGYYNTEVGWTDVVNDETVEPKIKANGELKRPKRDPVIPEMERISWFHTQCENDLKNGNASNYACELLLKEQSYFNVVNGKIVFQQVEESVLESIRKVYSELKRSLTYYWKPWSTISSKKIAGEENVVNFEASYSNIIYQRPVISLSVQTPTEEVNFTKIFVPVAPFPSMHPTEYLKASPLPKDQTCTVMKDSIRTFDNVTYFTWIENCEFVVAMDCSKSQQFAVTVKGSAGDRSIRVFTPLKTFIRIYDVTKDSATVVTYDDKNQTKGDEKVIPGRPVMHVGDLPISEYHNAHQVFMHDGVVNVVLPKENIRVAFDGTYLKITTSPSYFNKTCGLCGNQDQEYVSEFFDPKSENLATDLTAFRNSYSLHECNDPNPCHDDGCYNKTSIPSGRSKFLSSWKSAEKKTTHPILKTLIFERKKVVCFSKFPQRVCAKGEKINKVLIEPKDVALVCLPKNHPIYSQYMKEAETRILTEVSVLETTETFQYKVPFSCVPSQESVRGI</sequence>
<keyword evidence="1 6" id="KW-0732">Signal</keyword>
<evidence type="ECO:0000256" key="5">
    <source>
        <dbReference type="PROSITE-ProRule" id="PRU00557"/>
    </source>
</evidence>
<evidence type="ECO:0000259" key="7">
    <source>
        <dbReference type="PROSITE" id="PS51211"/>
    </source>
</evidence>
<dbReference type="InterPro" id="IPR015255">
    <property type="entry name" value="Vitellinogen_open_b-sht"/>
</dbReference>
<organism evidence="9">
    <name type="scientific">Tetranychus evansi</name>
    <name type="common">red spider mite</name>
    <dbReference type="NCBI Taxonomy" id="178897"/>
    <lineage>
        <taxon>Eukaryota</taxon>
        <taxon>Metazoa</taxon>
        <taxon>Ecdysozoa</taxon>
        <taxon>Arthropoda</taxon>
        <taxon>Chelicerata</taxon>
        <taxon>Arachnida</taxon>
        <taxon>Acari</taxon>
        <taxon>Acariformes</taxon>
        <taxon>Trombidiformes</taxon>
        <taxon>Prostigmata</taxon>
        <taxon>Eleutherengona</taxon>
        <taxon>Raphignathae</taxon>
        <taxon>Tetranychoidea</taxon>
        <taxon>Tetranychidae</taxon>
        <taxon>Tetranychus</taxon>
    </lineage>
</organism>
<dbReference type="InterPro" id="IPR050733">
    <property type="entry name" value="Vitellogenin/Apolipophorin"/>
</dbReference>
<dbReference type="Pfam" id="PF09172">
    <property type="entry name" value="Vit_open_b-sht"/>
    <property type="match status" value="1"/>
</dbReference>
<feature type="domain" description="Vitellogenin" evidence="7">
    <location>
        <begin position="27"/>
        <end position="802"/>
    </location>
</feature>
<dbReference type="SMART" id="SM01169">
    <property type="entry name" value="DUF1943"/>
    <property type="match status" value="1"/>
</dbReference>
<evidence type="ECO:0000256" key="3">
    <source>
        <dbReference type="ARBA" id="ARBA00023157"/>
    </source>
</evidence>
<keyword evidence="3" id="KW-1015">Disulfide bond</keyword>
<comment type="caution">
    <text evidence="5">Lacks conserved residue(s) required for the propagation of feature annotation.</text>
</comment>
<dbReference type="InterPro" id="IPR015816">
    <property type="entry name" value="Vitellinogen_b-sht_N"/>
</dbReference>
<accession>A0A3G5APM0</accession>
<keyword evidence="4" id="KW-0325">Glycoprotein</keyword>
<dbReference type="GO" id="GO:0005319">
    <property type="term" value="F:lipid transporter activity"/>
    <property type="evidence" value="ECO:0007669"/>
    <property type="project" value="InterPro"/>
</dbReference>
<dbReference type="Gene3D" id="1.25.10.20">
    <property type="entry name" value="Vitellinogen, superhelical"/>
    <property type="match status" value="1"/>
</dbReference>
<dbReference type="PROSITE" id="PS51257">
    <property type="entry name" value="PROKAR_LIPOPROTEIN"/>
    <property type="match status" value="1"/>
</dbReference>
<keyword evidence="2" id="KW-0758">Storage protein</keyword>
<protein>
    <submittedName>
        <fullName evidence="9">Vitellogenin 4</fullName>
    </submittedName>
</protein>
<dbReference type="InterPro" id="IPR015819">
    <property type="entry name" value="Lipid_transp_b-sht_shell"/>
</dbReference>